<dbReference type="PRINTS" id="PR01874">
    <property type="entry name" value="DNAREPAIRADA"/>
</dbReference>
<keyword evidence="1" id="KW-0547">Nucleotide-binding</keyword>
<dbReference type="STRING" id="1838285.SCAL_001178"/>
<dbReference type="Pfam" id="PF06745">
    <property type="entry name" value="ATPase"/>
    <property type="match status" value="1"/>
</dbReference>
<gene>
    <name evidence="4" type="ORF">SCAL_001178</name>
</gene>
<name>A0A1F2P9D3_9EURY</name>
<reference evidence="4" key="1">
    <citation type="submission" date="2016-05" db="EMBL/GenBank/DDBJ databases">
        <title>Microbial consortia oxidize butane by reversing methanogenesis.</title>
        <authorList>
            <person name="Laso-Perez R."/>
            <person name="Richter M."/>
            <person name="Wegener G."/>
            <person name="Musat F."/>
        </authorList>
    </citation>
    <scope>NUCLEOTIDE SEQUENCE [LARGE SCALE GENOMIC DNA]</scope>
    <source>
        <strain evidence="4">BOX2</strain>
    </source>
</reference>
<dbReference type="InterPro" id="IPR014774">
    <property type="entry name" value="KaiC-like_dom"/>
</dbReference>
<dbReference type="EMBL" id="LYOS01000003">
    <property type="protein sequence ID" value="OFV67803.1"/>
    <property type="molecule type" value="Genomic_DNA"/>
</dbReference>
<dbReference type="PANTHER" id="PTHR43637:SF1">
    <property type="entry name" value="UPF0273 PROTEIN TM_0370"/>
    <property type="match status" value="1"/>
</dbReference>
<evidence type="ECO:0000256" key="1">
    <source>
        <dbReference type="ARBA" id="ARBA00022741"/>
    </source>
</evidence>
<feature type="domain" description="KaiC" evidence="3">
    <location>
        <begin position="3"/>
        <end position="238"/>
    </location>
</feature>
<proteinExistence type="predicted"/>
<dbReference type="Gene3D" id="3.40.50.300">
    <property type="entry name" value="P-loop containing nucleotide triphosphate hydrolases"/>
    <property type="match status" value="1"/>
</dbReference>
<evidence type="ECO:0000256" key="2">
    <source>
        <dbReference type="ARBA" id="ARBA00022840"/>
    </source>
</evidence>
<comment type="caution">
    <text evidence="4">The sequence shown here is derived from an EMBL/GenBank/DDBJ whole genome shotgun (WGS) entry which is preliminary data.</text>
</comment>
<dbReference type="SUPFAM" id="SSF52540">
    <property type="entry name" value="P-loop containing nucleoside triphosphate hydrolases"/>
    <property type="match status" value="1"/>
</dbReference>
<dbReference type="InterPro" id="IPR010624">
    <property type="entry name" value="KaiC_dom"/>
</dbReference>
<evidence type="ECO:0000313" key="4">
    <source>
        <dbReference type="EMBL" id="OFV67803.1"/>
    </source>
</evidence>
<accession>A0A1F2P9D3</accession>
<dbReference type="PROSITE" id="PS51146">
    <property type="entry name" value="KAIC"/>
    <property type="match status" value="1"/>
</dbReference>
<dbReference type="InterPro" id="IPR027417">
    <property type="entry name" value="P-loop_NTPase"/>
</dbReference>
<dbReference type="Proteomes" id="UP000186940">
    <property type="component" value="Unassembled WGS sequence"/>
</dbReference>
<sequence length="238" mass="27297">MMERIRTYIGGMDDLLEGGIPAGSVMLICGKPGAMKSSLAYSILYKNVINENREGLYVTLEQTPASMLEQMNALNMPEHKSLTIVSYNDIDDELERSRLDHRLEQNWIKRITNYLENIQHGRKNTLLAIDSLDGLYSLTKVEMPRREIFLFFKTLREMGFTTFLISEMKSDSYFTRCGVEDFLADGIIHLDLEYNSDKNALALKVGVVKMRATNIGRQYFPLIYRDDSFSIITKPTIP</sequence>
<dbReference type="PANTHER" id="PTHR43637">
    <property type="entry name" value="UPF0273 PROTEIN TM_0370"/>
    <property type="match status" value="1"/>
</dbReference>
<evidence type="ECO:0000313" key="5">
    <source>
        <dbReference type="Proteomes" id="UP000186940"/>
    </source>
</evidence>
<dbReference type="GO" id="GO:0005524">
    <property type="term" value="F:ATP binding"/>
    <property type="evidence" value="ECO:0007669"/>
    <property type="project" value="UniProtKB-KW"/>
</dbReference>
<dbReference type="AlphaFoldDB" id="A0A1F2P9D3"/>
<protein>
    <submittedName>
        <fullName evidence="4">Circadian clock protein KaiC</fullName>
    </submittedName>
</protein>
<evidence type="ECO:0000259" key="3">
    <source>
        <dbReference type="PROSITE" id="PS51146"/>
    </source>
</evidence>
<organism evidence="4 5">
    <name type="scientific">Candidatus Syntropharchaeum caldarium</name>
    <dbReference type="NCBI Taxonomy" id="1838285"/>
    <lineage>
        <taxon>Archaea</taxon>
        <taxon>Methanobacteriati</taxon>
        <taxon>Methanobacteriota</taxon>
        <taxon>Stenosarchaea group</taxon>
        <taxon>Methanomicrobia</taxon>
        <taxon>Methanosarcinales</taxon>
        <taxon>ANME-2 cluster</taxon>
        <taxon>Candidatus Syntropharchaeum</taxon>
    </lineage>
</organism>
<keyword evidence="5" id="KW-1185">Reference proteome</keyword>
<keyword evidence="2" id="KW-0067">ATP-binding</keyword>